<name>A0A1H2LP31_9PSED</name>
<sequence>MSQMSFSDLEYAGELKRSRRERFLAEMQHIVPCSGLLKLIEPYYPRLTVVASPIL</sequence>
<evidence type="ECO:0000313" key="1">
    <source>
        <dbReference type="EMBL" id="SDU82780.1"/>
    </source>
</evidence>
<dbReference type="Proteomes" id="UP000198600">
    <property type="component" value="Chromosome I"/>
</dbReference>
<gene>
    <name evidence="1" type="ORF">SAMN05216202_0182</name>
</gene>
<dbReference type="STRING" id="46679.SAMN05216202_0182"/>
<reference evidence="2" key="1">
    <citation type="submission" date="2016-10" db="EMBL/GenBank/DDBJ databases">
        <authorList>
            <person name="Varghese N."/>
            <person name="Submissions S."/>
        </authorList>
    </citation>
    <scope>NUCLEOTIDE SEQUENCE [LARGE SCALE GENOMIC DNA]</scope>
    <source>
        <strain evidence="2">LMG 2223</strain>
    </source>
</reference>
<evidence type="ECO:0000313" key="2">
    <source>
        <dbReference type="Proteomes" id="UP000198600"/>
    </source>
</evidence>
<organism evidence="1 2">
    <name type="scientific">Pseudomonas mucidolens</name>
    <dbReference type="NCBI Taxonomy" id="46679"/>
    <lineage>
        <taxon>Bacteria</taxon>
        <taxon>Pseudomonadati</taxon>
        <taxon>Pseudomonadota</taxon>
        <taxon>Gammaproteobacteria</taxon>
        <taxon>Pseudomonadales</taxon>
        <taxon>Pseudomonadaceae</taxon>
        <taxon>Pseudomonas</taxon>
    </lineage>
</organism>
<keyword evidence="2" id="KW-1185">Reference proteome</keyword>
<proteinExistence type="predicted"/>
<dbReference type="EMBL" id="LT629802">
    <property type="protein sequence ID" value="SDU82780.1"/>
    <property type="molecule type" value="Genomic_DNA"/>
</dbReference>
<protein>
    <submittedName>
        <fullName evidence="1">Transposase, IS5 family</fullName>
    </submittedName>
</protein>
<dbReference type="AlphaFoldDB" id="A0A1H2LP31"/>
<accession>A0A1H2LP31</accession>